<feature type="transmembrane region" description="Helical" evidence="7">
    <location>
        <begin position="240"/>
        <end position="265"/>
    </location>
</feature>
<keyword evidence="2" id="KW-0813">Transport</keyword>
<feature type="transmembrane region" description="Helical" evidence="7">
    <location>
        <begin position="102"/>
        <end position="126"/>
    </location>
</feature>
<feature type="transmembrane region" description="Helical" evidence="7">
    <location>
        <begin position="138"/>
        <end position="158"/>
    </location>
</feature>
<dbReference type="AlphaFoldDB" id="A0A845QZR6"/>
<evidence type="ECO:0000256" key="7">
    <source>
        <dbReference type="SAM" id="Phobius"/>
    </source>
</evidence>
<keyword evidence="3" id="KW-1003">Cell membrane</keyword>
<name>A0A845QZR6_9CLOT</name>
<evidence type="ECO:0000313" key="9">
    <source>
        <dbReference type="Proteomes" id="UP000467132"/>
    </source>
</evidence>
<comment type="caution">
    <text evidence="8">The sequence shown here is derived from an EMBL/GenBank/DDBJ whole genome shotgun (WGS) entry which is preliminary data.</text>
</comment>
<keyword evidence="4 7" id="KW-0812">Transmembrane</keyword>
<evidence type="ECO:0000256" key="1">
    <source>
        <dbReference type="ARBA" id="ARBA00004651"/>
    </source>
</evidence>
<keyword evidence="6 7" id="KW-0472">Membrane</keyword>
<dbReference type="GO" id="GO:0042910">
    <property type="term" value="F:xenobiotic transmembrane transporter activity"/>
    <property type="evidence" value="ECO:0007669"/>
    <property type="project" value="InterPro"/>
</dbReference>
<proteinExistence type="predicted"/>
<dbReference type="NCBIfam" id="TIGR00797">
    <property type="entry name" value="matE"/>
    <property type="match status" value="1"/>
</dbReference>
<dbReference type="PANTHER" id="PTHR43549:SF2">
    <property type="entry name" value="MULTIDRUG RESISTANCE PROTEIN NORM-RELATED"/>
    <property type="match status" value="1"/>
</dbReference>
<dbReference type="OrthoDB" id="9776324at2"/>
<dbReference type="PIRSF" id="PIRSF006603">
    <property type="entry name" value="DinF"/>
    <property type="match status" value="1"/>
</dbReference>
<evidence type="ECO:0000256" key="5">
    <source>
        <dbReference type="ARBA" id="ARBA00022989"/>
    </source>
</evidence>
<dbReference type="CDD" id="cd13142">
    <property type="entry name" value="MATE_like_12"/>
    <property type="match status" value="1"/>
</dbReference>
<evidence type="ECO:0000256" key="2">
    <source>
        <dbReference type="ARBA" id="ARBA00022448"/>
    </source>
</evidence>
<dbReference type="RefSeq" id="WP_160197904.1">
    <property type="nucleotide sequence ID" value="NZ_QXXA01000012.1"/>
</dbReference>
<organism evidence="8 9">
    <name type="scientific">Senegalia massiliensis</name>
    <dbReference type="NCBI Taxonomy" id="1720316"/>
    <lineage>
        <taxon>Bacteria</taxon>
        <taxon>Bacillati</taxon>
        <taxon>Bacillota</taxon>
        <taxon>Clostridia</taxon>
        <taxon>Eubacteriales</taxon>
        <taxon>Clostridiaceae</taxon>
        <taxon>Senegalia</taxon>
    </lineage>
</organism>
<accession>A0A845QZR6</accession>
<sequence length="453" mass="49577">MDYAEKRKLILKGDMAKVILTLSVPLMINNLIQTIYNLTDTFFVSRLGDIEVNAVGFVWPIIFFMMSIAVGLSISGTALISQYTGANDHEQAKVVAGQIISFSFISSTVLGILGFFTTPFIVSIMGAEGELFNYSVDFLRIILLGLPTMFIFFAFKAIKQGQGDTYTPMVLVAFSVALNIILDPIFIFVFNLGVSGAAIATVLARGILALYAMYILFTKDDGIKLNKCHLKVKKYWLKKIILVGLPSSIGQSTASLGFAVLNVFVKSFGSATLTAFIIGNRINSLILMPAMGIGSALATIVGQNLGKDNILRARKAVKTSAALATIFLIIGGSIVFITAPQIINLFTNSKDVISQATFYLRVISASLPLMGIFQIFNGTFQGSGHTIMAMLIMGSRLWVFRIPLILIFKNFTNLGEKSVWFAMILSNASVCLIGFILYLSRKWENKIIKKEFS</sequence>
<dbReference type="Proteomes" id="UP000467132">
    <property type="component" value="Unassembled WGS sequence"/>
</dbReference>
<evidence type="ECO:0000256" key="6">
    <source>
        <dbReference type="ARBA" id="ARBA00023136"/>
    </source>
</evidence>
<keyword evidence="9" id="KW-1185">Reference proteome</keyword>
<dbReference type="GO" id="GO:0015297">
    <property type="term" value="F:antiporter activity"/>
    <property type="evidence" value="ECO:0007669"/>
    <property type="project" value="InterPro"/>
</dbReference>
<dbReference type="InterPro" id="IPR052031">
    <property type="entry name" value="Membrane_Transporter-Flippase"/>
</dbReference>
<evidence type="ECO:0000256" key="3">
    <source>
        <dbReference type="ARBA" id="ARBA00022475"/>
    </source>
</evidence>
<gene>
    <name evidence="8" type="ORF">D3Z33_11345</name>
</gene>
<feature type="transmembrane region" description="Helical" evidence="7">
    <location>
        <begin position="15"/>
        <end position="36"/>
    </location>
</feature>
<keyword evidence="5 7" id="KW-1133">Transmembrane helix</keyword>
<dbReference type="InterPro" id="IPR002528">
    <property type="entry name" value="MATE_fam"/>
</dbReference>
<feature type="transmembrane region" description="Helical" evidence="7">
    <location>
        <begin position="170"/>
        <end position="190"/>
    </location>
</feature>
<dbReference type="EMBL" id="QXXA01000012">
    <property type="protein sequence ID" value="NBI07444.1"/>
    <property type="molecule type" value="Genomic_DNA"/>
</dbReference>
<feature type="transmembrane region" description="Helical" evidence="7">
    <location>
        <begin position="420"/>
        <end position="440"/>
    </location>
</feature>
<feature type="transmembrane region" description="Helical" evidence="7">
    <location>
        <begin position="388"/>
        <end position="408"/>
    </location>
</feature>
<feature type="transmembrane region" description="Helical" evidence="7">
    <location>
        <begin position="358"/>
        <end position="376"/>
    </location>
</feature>
<protein>
    <submittedName>
        <fullName evidence="8">MATE family efflux transporter</fullName>
    </submittedName>
</protein>
<comment type="subcellular location">
    <subcellularLocation>
        <location evidence="1">Cell membrane</location>
        <topology evidence="1">Multi-pass membrane protein</topology>
    </subcellularLocation>
</comment>
<feature type="transmembrane region" description="Helical" evidence="7">
    <location>
        <begin position="323"/>
        <end position="346"/>
    </location>
</feature>
<evidence type="ECO:0000313" key="8">
    <source>
        <dbReference type="EMBL" id="NBI07444.1"/>
    </source>
</evidence>
<dbReference type="Pfam" id="PF01554">
    <property type="entry name" value="MatE"/>
    <property type="match status" value="2"/>
</dbReference>
<evidence type="ECO:0000256" key="4">
    <source>
        <dbReference type="ARBA" id="ARBA00022692"/>
    </source>
</evidence>
<feature type="transmembrane region" description="Helical" evidence="7">
    <location>
        <begin position="196"/>
        <end position="217"/>
    </location>
</feature>
<dbReference type="PANTHER" id="PTHR43549">
    <property type="entry name" value="MULTIDRUG RESISTANCE PROTEIN YPNP-RELATED"/>
    <property type="match status" value="1"/>
</dbReference>
<dbReference type="InterPro" id="IPR048279">
    <property type="entry name" value="MdtK-like"/>
</dbReference>
<dbReference type="GO" id="GO:0005886">
    <property type="term" value="C:plasma membrane"/>
    <property type="evidence" value="ECO:0007669"/>
    <property type="project" value="UniProtKB-SubCell"/>
</dbReference>
<feature type="transmembrane region" description="Helical" evidence="7">
    <location>
        <begin position="56"/>
        <end position="81"/>
    </location>
</feature>
<feature type="transmembrane region" description="Helical" evidence="7">
    <location>
        <begin position="285"/>
        <end position="302"/>
    </location>
</feature>
<reference evidence="8 9" key="1">
    <citation type="submission" date="2018-08" db="EMBL/GenBank/DDBJ databases">
        <title>Murine metabolic-syndrome-specific gut microbial biobank.</title>
        <authorList>
            <person name="Liu C."/>
        </authorList>
    </citation>
    <scope>NUCLEOTIDE SEQUENCE [LARGE SCALE GENOMIC DNA]</scope>
    <source>
        <strain evidence="8 9">583</strain>
    </source>
</reference>